<keyword evidence="7" id="KW-1185">Reference proteome</keyword>
<dbReference type="SUPFAM" id="SSF52799">
    <property type="entry name" value="(Phosphotyrosine protein) phosphatases II"/>
    <property type="match status" value="1"/>
</dbReference>
<evidence type="ECO:0000256" key="1">
    <source>
        <dbReference type="ARBA" id="ARBA00022801"/>
    </source>
</evidence>
<gene>
    <name evidence="6" type="ORF">J8273_0217</name>
</gene>
<dbReference type="InterPro" id="IPR016130">
    <property type="entry name" value="Tyr_Pase_AS"/>
</dbReference>
<organism evidence="6 7">
    <name type="scientific">Carpediemonas membranifera</name>
    <dbReference type="NCBI Taxonomy" id="201153"/>
    <lineage>
        <taxon>Eukaryota</taxon>
        <taxon>Metamonada</taxon>
        <taxon>Carpediemonas-like organisms</taxon>
        <taxon>Carpediemonas</taxon>
    </lineage>
</organism>
<feature type="domain" description="Tyrosine-protein phosphatase" evidence="4">
    <location>
        <begin position="380"/>
        <end position="522"/>
    </location>
</feature>
<dbReference type="InterPro" id="IPR000340">
    <property type="entry name" value="Dual-sp_phosphatase_cat-dom"/>
</dbReference>
<keyword evidence="2" id="KW-0904">Protein phosphatase</keyword>
<dbReference type="AlphaFoldDB" id="A0A8J6EAP3"/>
<comment type="caution">
    <text evidence="6">The sequence shown here is derived from an EMBL/GenBank/DDBJ whole genome shotgun (WGS) entry which is preliminary data.</text>
</comment>
<dbReference type="InterPro" id="IPR029021">
    <property type="entry name" value="Prot-tyrosine_phosphatase-like"/>
</dbReference>
<dbReference type="OrthoDB" id="165342at2759"/>
<dbReference type="PANTHER" id="PTHR46381">
    <property type="entry name" value="MKPA PROTEIN"/>
    <property type="match status" value="1"/>
</dbReference>
<feature type="region of interest" description="Disordered" evidence="3">
    <location>
        <begin position="320"/>
        <end position="340"/>
    </location>
</feature>
<proteinExistence type="predicted"/>
<feature type="domain" description="Tyrosine specific protein phosphatases" evidence="5">
    <location>
        <begin position="443"/>
        <end position="501"/>
    </location>
</feature>
<dbReference type="Pfam" id="PF00782">
    <property type="entry name" value="DSPc"/>
    <property type="match status" value="1"/>
</dbReference>
<evidence type="ECO:0000256" key="3">
    <source>
        <dbReference type="SAM" id="MobiDB-lite"/>
    </source>
</evidence>
<dbReference type="InterPro" id="IPR029006">
    <property type="entry name" value="ADF-H/Gelsolin-like_dom_sf"/>
</dbReference>
<evidence type="ECO:0000259" key="4">
    <source>
        <dbReference type="PROSITE" id="PS50054"/>
    </source>
</evidence>
<dbReference type="Proteomes" id="UP000717585">
    <property type="component" value="Unassembled WGS sequence"/>
</dbReference>
<name>A0A8J6EAP3_9EUKA</name>
<feature type="compositionally biased region" description="Polar residues" evidence="3">
    <location>
        <begin position="320"/>
        <end position="330"/>
    </location>
</feature>
<dbReference type="EMBL" id="JAHDYR010000012">
    <property type="protein sequence ID" value="KAG9395005.1"/>
    <property type="molecule type" value="Genomic_DNA"/>
</dbReference>
<evidence type="ECO:0000259" key="5">
    <source>
        <dbReference type="PROSITE" id="PS50056"/>
    </source>
</evidence>
<dbReference type="GO" id="GO:0004721">
    <property type="term" value="F:phosphoprotein phosphatase activity"/>
    <property type="evidence" value="ECO:0007669"/>
    <property type="project" value="UniProtKB-KW"/>
</dbReference>
<dbReference type="Gene3D" id="3.40.20.10">
    <property type="entry name" value="Severin"/>
    <property type="match status" value="1"/>
</dbReference>
<accession>A0A8J6EAP3</accession>
<evidence type="ECO:0000313" key="7">
    <source>
        <dbReference type="Proteomes" id="UP000717585"/>
    </source>
</evidence>
<dbReference type="PROSITE" id="PS50056">
    <property type="entry name" value="TYR_PHOSPHATASE_2"/>
    <property type="match status" value="1"/>
</dbReference>
<dbReference type="CDD" id="cd14498">
    <property type="entry name" value="DSP"/>
    <property type="match status" value="1"/>
</dbReference>
<dbReference type="PROSITE" id="PS50054">
    <property type="entry name" value="TYR_PHOSPHATASE_DUAL"/>
    <property type="match status" value="1"/>
</dbReference>
<keyword evidence="1" id="KW-0378">Hydrolase</keyword>
<dbReference type="InterPro" id="IPR000387">
    <property type="entry name" value="Tyr_Pase_dom"/>
</dbReference>
<dbReference type="PROSITE" id="PS00383">
    <property type="entry name" value="TYR_PHOSPHATASE_1"/>
    <property type="match status" value="1"/>
</dbReference>
<sequence length="824" mass="90399">MGNYLSLERKLENSSQKQAVDSVFRSNVKVWRFSDGTIANELAVDSNLVDFSNFEAFEARCVYVILHVFITGCEVLGCSDLSATTSPDMKRMCLDSARNRETRKLSALVRSFADSISADPLTAPYYGARDIRTLDSEGGGGRWITYEIHVARGVSASPFASGMALAKAVQLQSILHDDDGQALPSLLDSPSAAAATSLFEDDLLNFNEPATEAALEAHPVITRLHEGRFRRFLDLPCEPTPTECMSRQIRRRVRHSMVSSPDGFSDSDDSYMIFSESASDFTAGPSGPHSCSRASSPLELTAFVPPSIKDSLQSVQFNVTPRSMSPSGPQTARGPHAVDRESPVVALPTNRVALQMEHLIGDVRPPELDRKAKVSACDPMCSQITSFLFLASYTVASNRATLEANGITHILNMAGSVCPNMFPGNFEYRTYSLYDGPTQRLEGLLIDCIHFIEHARRQGGKVLVHCQLGVSRSSSVVIAYLMWQTRGSYDDVYRRVKALRPVASPNAGFMCQLLHWRQRLQNGLCSTPTLFMLQLVDPTNTTLVTTQRPGERPSARMLDSRFVSVVAMPSMIYVYVGALVPDEHKAAHVSRATTVVRLYTEYGLMDGAVAIVQEADFIASGRLTAPLLFAALGLPPDAPVTRGDGNTLKLMGSAADMAFLDAYSRTRKYDEQKVALPPRPTPGAADRVLLNLPQAVTEFDAAFELFTQPTVGQVKGCGSEPHAAPEVDATGKALARLFEVTVLSEASVDFEELELYDSDDLTETSVFILDPLIGSTLFVWVGEEYDGEWDPVDIAAAFDQTERRPVAIVDQDDEPEEFWDFFWG</sequence>
<protein>
    <submittedName>
        <fullName evidence="6">Dual specificity phosphatase catalytic domain</fullName>
    </submittedName>
</protein>
<dbReference type="PANTHER" id="PTHR46381:SF2">
    <property type="entry name" value="MAP KINASE PHOSPHATASE"/>
    <property type="match status" value="1"/>
</dbReference>
<dbReference type="InterPro" id="IPR020422">
    <property type="entry name" value="TYR_PHOSPHATASE_DUAL_dom"/>
</dbReference>
<dbReference type="SUPFAM" id="SSF55753">
    <property type="entry name" value="Actin depolymerizing proteins"/>
    <property type="match status" value="1"/>
</dbReference>
<evidence type="ECO:0000313" key="6">
    <source>
        <dbReference type="EMBL" id="KAG9395005.1"/>
    </source>
</evidence>
<evidence type="ECO:0000256" key="2">
    <source>
        <dbReference type="ARBA" id="ARBA00022912"/>
    </source>
</evidence>
<dbReference type="SMART" id="SM00195">
    <property type="entry name" value="DSPc"/>
    <property type="match status" value="1"/>
</dbReference>
<dbReference type="Gene3D" id="3.90.190.10">
    <property type="entry name" value="Protein tyrosine phosphatase superfamily"/>
    <property type="match status" value="1"/>
</dbReference>
<reference evidence="6" key="1">
    <citation type="submission" date="2021-05" db="EMBL/GenBank/DDBJ databases">
        <title>A free-living protist that lacks canonical eukaryotic 1 DNA replication and segregation systems.</title>
        <authorList>
            <person name="Salas-Leiva D.E."/>
            <person name="Tromer E.C."/>
            <person name="Curtis B.A."/>
            <person name="Jerlstrom-Hultqvist J."/>
            <person name="Kolisko M."/>
            <person name="Yi Z."/>
            <person name="Salas-Leiva J.S."/>
            <person name="Gallot-Lavallee L."/>
            <person name="Kops G.J.P.L."/>
            <person name="Archibald J.M."/>
            <person name="Simpson A.G.B."/>
            <person name="Roger A.J."/>
        </authorList>
    </citation>
    <scope>NUCLEOTIDE SEQUENCE</scope>
    <source>
        <strain evidence="6">BICM</strain>
    </source>
</reference>